<evidence type="ECO:0000313" key="3">
    <source>
        <dbReference type="Proteomes" id="UP000591535"/>
    </source>
</evidence>
<dbReference type="PANTHER" id="PTHR14917:SF2">
    <property type="entry name" value="SPERMATOGENESIS-ASSOCIATED PROTEIN 7"/>
    <property type="match status" value="1"/>
</dbReference>
<dbReference type="EMBL" id="VWZG01010113">
    <property type="protein sequence ID" value="NXG22881.1"/>
    <property type="molecule type" value="Genomic_DNA"/>
</dbReference>
<dbReference type="GO" id="GO:0005930">
    <property type="term" value="C:axoneme"/>
    <property type="evidence" value="ECO:0007669"/>
    <property type="project" value="TreeGrafter"/>
</dbReference>
<dbReference type="Proteomes" id="UP000591535">
    <property type="component" value="Unassembled WGS sequence"/>
</dbReference>
<sequence>SFLEAEDKGGLFPYAGQAQYLSRALPSYGEHDLVHSSPVKYARRWSQNALKASNSSPSLSTSRPLRNRSGLSCSRSTDSFVSVSHSQRCQGSNSEVCSEDLLEKHSKYFTKSRKPFTPRTLISDAKSFLLQYRYYNPAQRKKKNPCRHHVEAQTQTDVIRFSSADNVSGKKVTVEQQRIALEAEDRRNTVDEPDRGMDSCPCSILRCLIYSRKEYLKCSFLLSIQLVLRP</sequence>
<feature type="region of interest" description="Disordered" evidence="1">
    <location>
        <begin position="52"/>
        <end position="75"/>
    </location>
</feature>
<dbReference type="GO" id="GO:0120200">
    <property type="term" value="C:rod photoreceptor outer segment"/>
    <property type="evidence" value="ECO:0007669"/>
    <property type="project" value="TreeGrafter"/>
</dbReference>
<organism evidence="2 3">
    <name type="scientific">Grallaria varia</name>
    <name type="common">variegated antpitta</name>
    <dbReference type="NCBI Taxonomy" id="117165"/>
    <lineage>
        <taxon>Eukaryota</taxon>
        <taxon>Metazoa</taxon>
        <taxon>Chordata</taxon>
        <taxon>Craniata</taxon>
        <taxon>Vertebrata</taxon>
        <taxon>Euteleostomi</taxon>
        <taxon>Archelosauria</taxon>
        <taxon>Archosauria</taxon>
        <taxon>Dinosauria</taxon>
        <taxon>Saurischia</taxon>
        <taxon>Theropoda</taxon>
        <taxon>Coelurosauria</taxon>
        <taxon>Aves</taxon>
        <taxon>Neognathae</taxon>
        <taxon>Neoaves</taxon>
        <taxon>Telluraves</taxon>
        <taxon>Australaves</taxon>
        <taxon>Passeriformes</taxon>
        <taxon>Formicariidae</taxon>
        <taxon>Grallaria</taxon>
    </lineage>
</organism>
<dbReference type="PANTHER" id="PTHR14917">
    <property type="entry name" value="SPERMATOGENESIS-ASSOCIATED PROTEIN 7"/>
    <property type="match status" value="1"/>
</dbReference>
<dbReference type="InterPro" id="IPR029357">
    <property type="entry name" value="SPATA7"/>
</dbReference>
<feature type="non-terminal residue" evidence="2">
    <location>
        <position position="230"/>
    </location>
</feature>
<comment type="caution">
    <text evidence="2">The sequence shown here is derived from an EMBL/GenBank/DDBJ whole genome shotgun (WGS) entry which is preliminary data.</text>
</comment>
<dbReference type="GO" id="GO:0045494">
    <property type="term" value="P:photoreceptor cell maintenance"/>
    <property type="evidence" value="ECO:0007669"/>
    <property type="project" value="TreeGrafter"/>
</dbReference>
<protein>
    <submittedName>
        <fullName evidence="2">SPAT7 protein</fullName>
    </submittedName>
</protein>
<dbReference type="Pfam" id="PF15244">
    <property type="entry name" value="HSD3"/>
    <property type="match status" value="1"/>
</dbReference>
<accession>A0A7K9A433</accession>
<dbReference type="GO" id="GO:0000226">
    <property type="term" value="P:microtubule cytoskeleton organization"/>
    <property type="evidence" value="ECO:0007669"/>
    <property type="project" value="TreeGrafter"/>
</dbReference>
<evidence type="ECO:0000256" key="1">
    <source>
        <dbReference type="SAM" id="MobiDB-lite"/>
    </source>
</evidence>
<feature type="non-terminal residue" evidence="2">
    <location>
        <position position="1"/>
    </location>
</feature>
<proteinExistence type="predicted"/>
<gene>
    <name evidence="2" type="primary">Spata7_1</name>
    <name evidence="2" type="ORF">GRAVAR_R15439</name>
</gene>
<evidence type="ECO:0000313" key="2">
    <source>
        <dbReference type="EMBL" id="NXG22881.1"/>
    </source>
</evidence>
<name>A0A7K9A433_9PASS</name>
<reference evidence="2 3" key="1">
    <citation type="submission" date="2019-09" db="EMBL/GenBank/DDBJ databases">
        <title>Bird 10,000 Genomes (B10K) Project - Family phase.</title>
        <authorList>
            <person name="Zhang G."/>
        </authorList>
    </citation>
    <scope>NUCLEOTIDE SEQUENCE [LARGE SCALE GENOMIC DNA]</scope>
    <source>
        <strain evidence="2">B10K-DU-001-02</strain>
        <tissue evidence="2">Muscle</tissue>
    </source>
</reference>
<dbReference type="GO" id="GO:0120206">
    <property type="term" value="C:photoreceptor distal connecting cilium"/>
    <property type="evidence" value="ECO:0007669"/>
    <property type="project" value="TreeGrafter"/>
</dbReference>
<dbReference type="GO" id="GO:0036064">
    <property type="term" value="C:ciliary basal body"/>
    <property type="evidence" value="ECO:0007669"/>
    <property type="project" value="TreeGrafter"/>
</dbReference>
<feature type="compositionally biased region" description="Low complexity" evidence="1">
    <location>
        <begin position="53"/>
        <end position="69"/>
    </location>
</feature>
<keyword evidence="3" id="KW-1185">Reference proteome</keyword>
<dbReference type="AlphaFoldDB" id="A0A7K9A433"/>